<dbReference type="NCBIfam" id="NF003015">
    <property type="entry name" value="PRK03858.1"/>
    <property type="match status" value="1"/>
</dbReference>
<evidence type="ECO:0000256" key="6">
    <source>
        <dbReference type="ARBA" id="ARBA00022695"/>
    </source>
</evidence>
<comment type="similarity">
    <text evidence="2 16">Belongs to the DNA polymerase type-Y family.</text>
</comment>
<dbReference type="PANTHER" id="PTHR11076">
    <property type="entry name" value="DNA REPAIR POLYMERASE UMUC / TRANSFERASE FAMILY MEMBER"/>
    <property type="match status" value="1"/>
</dbReference>
<evidence type="ECO:0000256" key="17">
    <source>
        <dbReference type="SAM" id="MobiDB-lite"/>
    </source>
</evidence>
<dbReference type="GO" id="GO:0009432">
    <property type="term" value="P:SOS response"/>
    <property type="evidence" value="ECO:0007669"/>
    <property type="project" value="TreeGrafter"/>
</dbReference>
<name>A0A0A0JY99_9MICO</name>
<comment type="function">
    <text evidence="14 16">Poorly processive, error-prone DNA polymerase involved in untargeted mutagenesis. Copies undamaged DNA at stalled replication forks, which arise in vivo from mismatched or misaligned primer ends. These misaligned primers can be extended by PolIV. Exhibits no 3'-5' exonuclease (proofreading) activity. May be involved in translesional synthesis, in conjunction with the beta clamp from PolIII.</text>
</comment>
<dbReference type="GO" id="GO:0003684">
    <property type="term" value="F:damaged DNA binding"/>
    <property type="evidence" value="ECO:0007669"/>
    <property type="project" value="InterPro"/>
</dbReference>
<accession>A0A0A0JY99</accession>
<evidence type="ECO:0000256" key="5">
    <source>
        <dbReference type="ARBA" id="ARBA00022679"/>
    </source>
</evidence>
<evidence type="ECO:0000256" key="14">
    <source>
        <dbReference type="ARBA" id="ARBA00025589"/>
    </source>
</evidence>
<feature type="region of interest" description="Disordered" evidence="17">
    <location>
        <begin position="1"/>
        <end position="20"/>
    </location>
</feature>
<feature type="compositionally biased region" description="Polar residues" evidence="17">
    <location>
        <begin position="1"/>
        <end position="15"/>
    </location>
</feature>
<dbReference type="Gene3D" id="3.40.1170.60">
    <property type="match status" value="1"/>
</dbReference>
<dbReference type="GO" id="GO:0005829">
    <property type="term" value="C:cytosol"/>
    <property type="evidence" value="ECO:0007669"/>
    <property type="project" value="TreeGrafter"/>
</dbReference>
<dbReference type="InterPro" id="IPR036775">
    <property type="entry name" value="DNA_pol_Y-fam_lit_finger_sf"/>
</dbReference>
<dbReference type="eggNOG" id="COG0389">
    <property type="taxonomic scope" value="Bacteria"/>
</dbReference>
<dbReference type="InterPro" id="IPR017961">
    <property type="entry name" value="DNA_pol_Y-fam_little_finger"/>
</dbReference>
<keyword evidence="7 16" id="KW-0235">DNA replication</keyword>
<feature type="binding site" evidence="16">
    <location>
        <position position="28"/>
    </location>
    <ligand>
        <name>Mg(2+)</name>
        <dbReference type="ChEBI" id="CHEBI:18420"/>
    </ligand>
</feature>
<dbReference type="Pfam" id="PF11799">
    <property type="entry name" value="IMS_C"/>
    <property type="match status" value="1"/>
</dbReference>
<keyword evidence="6 16" id="KW-0548">Nucleotidyltransferase</keyword>
<keyword evidence="11 16" id="KW-0239">DNA-directed DNA polymerase</keyword>
<dbReference type="RefSeq" id="WP_035933516.1">
    <property type="nucleotide sequence ID" value="NZ_AVPL01000007.1"/>
</dbReference>
<dbReference type="Pfam" id="PF00817">
    <property type="entry name" value="IMS"/>
    <property type="match status" value="1"/>
</dbReference>
<comment type="cofactor">
    <cofactor evidence="16">
        <name>Mg(2+)</name>
        <dbReference type="ChEBI" id="CHEBI:18420"/>
    </cofactor>
    <text evidence="16">Binds 2 magnesium ions per subunit.</text>
</comment>
<feature type="active site" evidence="16">
    <location>
        <position position="122"/>
    </location>
</feature>
<keyword evidence="10 16" id="KW-0460">Magnesium</keyword>
<evidence type="ECO:0000256" key="9">
    <source>
        <dbReference type="ARBA" id="ARBA00022763"/>
    </source>
</evidence>
<comment type="catalytic activity">
    <reaction evidence="15 16">
        <text>DNA(n) + a 2'-deoxyribonucleoside 5'-triphosphate = DNA(n+1) + diphosphate</text>
        <dbReference type="Rhea" id="RHEA:22508"/>
        <dbReference type="Rhea" id="RHEA-COMP:17339"/>
        <dbReference type="Rhea" id="RHEA-COMP:17340"/>
        <dbReference type="ChEBI" id="CHEBI:33019"/>
        <dbReference type="ChEBI" id="CHEBI:61560"/>
        <dbReference type="ChEBI" id="CHEBI:173112"/>
        <dbReference type="EC" id="2.7.7.7"/>
    </reaction>
</comment>
<evidence type="ECO:0000256" key="4">
    <source>
        <dbReference type="ARBA" id="ARBA00022490"/>
    </source>
</evidence>
<organism evidence="19 20">
    <name type="scientific">Knoellia aerolata DSM 18566</name>
    <dbReference type="NCBI Taxonomy" id="1385519"/>
    <lineage>
        <taxon>Bacteria</taxon>
        <taxon>Bacillati</taxon>
        <taxon>Actinomycetota</taxon>
        <taxon>Actinomycetes</taxon>
        <taxon>Micrococcales</taxon>
        <taxon>Intrasporangiaceae</taxon>
        <taxon>Knoellia</taxon>
    </lineage>
</organism>
<dbReference type="GO" id="GO:0006281">
    <property type="term" value="P:DNA repair"/>
    <property type="evidence" value="ECO:0007669"/>
    <property type="project" value="UniProtKB-UniRule"/>
</dbReference>
<dbReference type="SUPFAM" id="SSF100879">
    <property type="entry name" value="Lesion bypass DNA polymerase (Y-family), little finger domain"/>
    <property type="match status" value="1"/>
</dbReference>
<dbReference type="SUPFAM" id="SSF56672">
    <property type="entry name" value="DNA/RNA polymerases"/>
    <property type="match status" value="1"/>
</dbReference>
<keyword evidence="9 16" id="KW-0227">DNA damage</keyword>
<evidence type="ECO:0000256" key="11">
    <source>
        <dbReference type="ARBA" id="ARBA00022932"/>
    </source>
</evidence>
<comment type="caution">
    <text evidence="19">The sequence shown here is derived from an EMBL/GenBank/DDBJ whole genome shotgun (WGS) entry which is preliminary data.</text>
</comment>
<dbReference type="NCBIfam" id="NF002677">
    <property type="entry name" value="PRK02406.1"/>
    <property type="match status" value="1"/>
</dbReference>
<dbReference type="Pfam" id="PF21999">
    <property type="entry name" value="IMS_HHH_1"/>
    <property type="match status" value="1"/>
</dbReference>
<keyword evidence="5 16" id="KW-0808">Transferase</keyword>
<dbReference type="InterPro" id="IPR001126">
    <property type="entry name" value="UmuC"/>
</dbReference>
<dbReference type="Proteomes" id="UP000030013">
    <property type="component" value="Unassembled WGS sequence"/>
</dbReference>
<feature type="site" description="Substrate discrimination" evidence="16">
    <location>
        <position position="33"/>
    </location>
</feature>
<evidence type="ECO:0000259" key="18">
    <source>
        <dbReference type="PROSITE" id="PS50173"/>
    </source>
</evidence>
<dbReference type="PANTHER" id="PTHR11076:SF33">
    <property type="entry name" value="DNA POLYMERASE KAPPA"/>
    <property type="match status" value="1"/>
</dbReference>
<evidence type="ECO:0000256" key="1">
    <source>
        <dbReference type="ARBA" id="ARBA00004496"/>
    </source>
</evidence>
<dbReference type="EMBL" id="AVPL01000007">
    <property type="protein sequence ID" value="KGN42168.1"/>
    <property type="molecule type" value="Genomic_DNA"/>
</dbReference>
<feature type="domain" description="UmuC" evidence="18">
    <location>
        <begin position="24"/>
        <end position="203"/>
    </location>
</feature>
<evidence type="ECO:0000256" key="13">
    <source>
        <dbReference type="ARBA" id="ARBA00023204"/>
    </source>
</evidence>
<dbReference type="HAMAP" id="MF_01113">
    <property type="entry name" value="DNApol_IV"/>
    <property type="match status" value="1"/>
</dbReference>
<keyword evidence="8 16" id="KW-0479">Metal-binding</keyword>
<evidence type="ECO:0000256" key="15">
    <source>
        <dbReference type="ARBA" id="ARBA00049244"/>
    </source>
</evidence>
<dbReference type="InterPro" id="IPR053848">
    <property type="entry name" value="IMS_HHH_1"/>
</dbReference>
<feature type="binding site" evidence="16">
    <location>
        <position position="121"/>
    </location>
    <ligand>
        <name>Mg(2+)</name>
        <dbReference type="ChEBI" id="CHEBI:18420"/>
    </ligand>
</feature>
<dbReference type="InterPro" id="IPR043128">
    <property type="entry name" value="Rev_trsase/Diguanyl_cyclase"/>
</dbReference>
<keyword evidence="13 16" id="KW-0234">DNA repair</keyword>
<dbReference type="Gene3D" id="1.10.150.20">
    <property type="entry name" value="5' to 3' exonuclease, C-terminal subdomain"/>
    <property type="match status" value="1"/>
</dbReference>
<gene>
    <name evidence="16" type="primary">dinB</name>
    <name evidence="19" type="ORF">N801_01125</name>
</gene>
<comment type="subunit">
    <text evidence="16">Monomer.</text>
</comment>
<evidence type="ECO:0000256" key="8">
    <source>
        <dbReference type="ARBA" id="ARBA00022723"/>
    </source>
</evidence>
<evidence type="ECO:0000256" key="3">
    <source>
        <dbReference type="ARBA" id="ARBA00022457"/>
    </source>
</evidence>
<dbReference type="EC" id="2.7.7.7" evidence="16"/>
<evidence type="ECO:0000313" key="19">
    <source>
        <dbReference type="EMBL" id="KGN42168.1"/>
    </source>
</evidence>
<keyword evidence="4 16" id="KW-0963">Cytoplasm</keyword>
<dbReference type="STRING" id="1385519.N801_01125"/>
<keyword evidence="20" id="KW-1185">Reference proteome</keyword>
<dbReference type="GO" id="GO:0003887">
    <property type="term" value="F:DNA-directed DNA polymerase activity"/>
    <property type="evidence" value="ECO:0007669"/>
    <property type="project" value="UniProtKB-UniRule"/>
</dbReference>
<evidence type="ECO:0000256" key="10">
    <source>
        <dbReference type="ARBA" id="ARBA00022842"/>
    </source>
</evidence>
<evidence type="ECO:0000256" key="7">
    <source>
        <dbReference type="ARBA" id="ARBA00022705"/>
    </source>
</evidence>
<protein>
    <recommendedName>
        <fullName evidence="16">DNA polymerase IV</fullName>
        <shortName evidence="16">Pol IV</shortName>
        <ecNumber evidence="16">2.7.7.7</ecNumber>
    </recommendedName>
</protein>
<feature type="region of interest" description="Disordered" evidence="17">
    <location>
        <begin position="396"/>
        <end position="417"/>
    </location>
</feature>
<dbReference type="InterPro" id="IPR050116">
    <property type="entry name" value="DNA_polymerase-Y"/>
</dbReference>
<dbReference type="AlphaFoldDB" id="A0A0A0JY99"/>
<keyword evidence="3 16" id="KW-0515">Mutator protein</keyword>
<dbReference type="OrthoDB" id="9808813at2"/>
<evidence type="ECO:0000256" key="16">
    <source>
        <dbReference type="HAMAP-Rule" id="MF_01113"/>
    </source>
</evidence>
<sequence length="417" mass="45277">MSRRQFSLPQRSSSEPPDDTGCTVLHVDMDAFYASATLLSHPELVGTPVIIGGGNRGVVLSATYEARRFGVASAMPMTRARRLCPQAVVLPPDHALYAEISAGVMQTFRAVTPDIEPLSLDEAFLDVAGAIRRLGSPASIGARIRDTVHDEQGITCSVGVASTKFVAKIASGLAKPDGMVVVPRDEVIPFVQQLPVGALWGVGEKTEEQLTRLGLRTVADIAHTPLPTLVRGLGEATGHHLHELSWGRDPRTVQREQREKSVGADETFEYDIDDPREIHRHLLKLSDRVAARLRAAGLTGRTVSIKVRFADFTTITRARTLREPTDGSREIYETATSLYDALGLQRARIRLVGVRLEKLVAVEAAPIQGMLGEAEHGWREADRAVDKASARFGAGSVRPASLITRGQPSPRTDRDLS</sequence>
<evidence type="ECO:0000256" key="2">
    <source>
        <dbReference type="ARBA" id="ARBA00010945"/>
    </source>
</evidence>
<evidence type="ECO:0000313" key="20">
    <source>
        <dbReference type="Proteomes" id="UP000030013"/>
    </source>
</evidence>
<keyword evidence="12 16" id="KW-0238">DNA-binding</keyword>
<dbReference type="PROSITE" id="PS50173">
    <property type="entry name" value="UMUC"/>
    <property type="match status" value="1"/>
</dbReference>
<dbReference type="CDD" id="cd03586">
    <property type="entry name" value="PolY_Pol_IV_kappa"/>
    <property type="match status" value="1"/>
</dbReference>
<dbReference type="Gene3D" id="3.30.1490.100">
    <property type="entry name" value="DNA polymerase, Y-family, little finger domain"/>
    <property type="match status" value="1"/>
</dbReference>
<dbReference type="GO" id="GO:0006261">
    <property type="term" value="P:DNA-templated DNA replication"/>
    <property type="evidence" value="ECO:0007669"/>
    <property type="project" value="UniProtKB-UniRule"/>
</dbReference>
<dbReference type="InterPro" id="IPR022880">
    <property type="entry name" value="DNApol_IV"/>
</dbReference>
<evidence type="ECO:0000256" key="12">
    <source>
        <dbReference type="ARBA" id="ARBA00023125"/>
    </source>
</evidence>
<dbReference type="GO" id="GO:0000287">
    <property type="term" value="F:magnesium ion binding"/>
    <property type="evidence" value="ECO:0007669"/>
    <property type="project" value="UniProtKB-UniRule"/>
</dbReference>
<dbReference type="GO" id="GO:0042276">
    <property type="term" value="P:error-prone translesion synthesis"/>
    <property type="evidence" value="ECO:0007669"/>
    <property type="project" value="TreeGrafter"/>
</dbReference>
<comment type="subcellular location">
    <subcellularLocation>
        <location evidence="1 16">Cytoplasm</location>
    </subcellularLocation>
</comment>
<dbReference type="FunFam" id="3.30.1490.100:FF:000004">
    <property type="entry name" value="DNA polymerase IV"/>
    <property type="match status" value="1"/>
</dbReference>
<reference evidence="19 20" key="1">
    <citation type="submission" date="2013-08" db="EMBL/GenBank/DDBJ databases">
        <title>The genome sequence of Knoellia aerolata.</title>
        <authorList>
            <person name="Zhu W."/>
            <person name="Wang G."/>
        </authorList>
    </citation>
    <scope>NUCLEOTIDE SEQUENCE [LARGE SCALE GENOMIC DNA]</scope>
    <source>
        <strain evidence="19 20">DSM 18566</strain>
    </source>
</reference>
<dbReference type="InterPro" id="IPR043502">
    <property type="entry name" value="DNA/RNA_pol_sf"/>
</dbReference>
<dbReference type="Gene3D" id="3.30.70.270">
    <property type="match status" value="1"/>
</dbReference>
<proteinExistence type="inferred from homology"/>